<accession>A0A410FS55</accession>
<dbReference type="AlphaFoldDB" id="A0A410FS55"/>
<dbReference type="CDD" id="cd04301">
    <property type="entry name" value="NAT_SF"/>
    <property type="match status" value="1"/>
</dbReference>
<dbReference type="InterPro" id="IPR000182">
    <property type="entry name" value="GNAT_dom"/>
</dbReference>
<dbReference type="PANTHER" id="PTHR47403:SF6">
    <property type="entry name" value="N-ACETYLTRANSFERASE DOMAIN-CONTAINING PROTEIN"/>
    <property type="match status" value="1"/>
</dbReference>
<dbReference type="GO" id="GO:0016747">
    <property type="term" value="F:acyltransferase activity, transferring groups other than amino-acyl groups"/>
    <property type="evidence" value="ECO:0007669"/>
    <property type="project" value="InterPro"/>
</dbReference>
<dbReference type="InterPro" id="IPR016181">
    <property type="entry name" value="Acyl_CoA_acyltransferase"/>
</dbReference>
<protein>
    <recommendedName>
        <fullName evidence="1">N-acetyltransferase domain-containing protein</fullName>
    </recommendedName>
</protein>
<evidence type="ECO:0000313" key="3">
    <source>
        <dbReference type="Proteomes" id="UP000287233"/>
    </source>
</evidence>
<dbReference type="Proteomes" id="UP000287233">
    <property type="component" value="Chromosome"/>
</dbReference>
<evidence type="ECO:0000259" key="1">
    <source>
        <dbReference type="PROSITE" id="PS51186"/>
    </source>
</evidence>
<dbReference type="EMBL" id="CP034928">
    <property type="protein sequence ID" value="QAA75867.1"/>
    <property type="molecule type" value="Genomic_DNA"/>
</dbReference>
<gene>
    <name evidence="2" type="ORF">BIP78_0099</name>
</gene>
<sequence>MAITVRPARVEDREAILAISAQIWQGEDYIPLVLDGWLAEGGLAVAELDGVVAGLGKLTVLAPGEVWLEGLRVDPAHRGKGVAKALARHQLESALGLNPRSIRFATAEVNAESLHIAGRQGFRETARFTYVEGPVRDEPAPLGVTPVHDVAPAWALVQSSPTFRDARGLLAWG</sequence>
<name>A0A410FS55_BIPS1</name>
<organism evidence="2 3">
    <name type="scientific">Bipolaricaulis sibiricus</name>
    <dbReference type="NCBI Taxonomy" id="2501609"/>
    <lineage>
        <taxon>Bacteria</taxon>
        <taxon>Candidatus Bipolaricaulota</taxon>
        <taxon>Candidatus Bipolaricaulia</taxon>
        <taxon>Candidatus Bipolaricaulales</taxon>
        <taxon>Candidatus Bipolaricaulaceae</taxon>
        <taxon>Candidatus Bipolaricaulis</taxon>
    </lineage>
</organism>
<evidence type="ECO:0000313" key="2">
    <source>
        <dbReference type="EMBL" id="QAA75867.1"/>
    </source>
</evidence>
<reference evidence="3" key="1">
    <citation type="submission" date="2018-12" db="EMBL/GenBank/DDBJ databases">
        <title>Complete genome sequence of an uncultured bacterium of the candidate phylum Bipolaricaulota.</title>
        <authorList>
            <person name="Kadnikov V.V."/>
            <person name="Mardanov A.V."/>
            <person name="Beletsky A.V."/>
            <person name="Frank Y.A."/>
            <person name="Karnachuk O.V."/>
            <person name="Ravin N.V."/>
        </authorList>
    </citation>
    <scope>NUCLEOTIDE SEQUENCE [LARGE SCALE GENOMIC DNA]</scope>
</reference>
<dbReference type="Pfam" id="PF00583">
    <property type="entry name" value="Acetyltransf_1"/>
    <property type="match status" value="1"/>
</dbReference>
<dbReference type="PANTHER" id="PTHR47403">
    <property type="entry name" value="LOC100145250 PROTEIN"/>
    <property type="match status" value="1"/>
</dbReference>
<feature type="domain" description="N-acetyltransferase" evidence="1">
    <location>
        <begin position="3"/>
        <end position="147"/>
    </location>
</feature>
<dbReference type="SUPFAM" id="SSF55729">
    <property type="entry name" value="Acyl-CoA N-acyltransferases (Nat)"/>
    <property type="match status" value="1"/>
</dbReference>
<proteinExistence type="predicted"/>
<dbReference type="PROSITE" id="PS51186">
    <property type="entry name" value="GNAT"/>
    <property type="match status" value="1"/>
</dbReference>
<dbReference type="Gene3D" id="3.40.630.30">
    <property type="match status" value="1"/>
</dbReference>
<dbReference type="KEGG" id="bih:BIP78_0099"/>